<dbReference type="AlphaFoldDB" id="A0A5E4ZSF8"/>
<evidence type="ECO:0000313" key="1">
    <source>
        <dbReference type="EMBL" id="VVE63223.1"/>
    </source>
</evidence>
<dbReference type="Proteomes" id="UP000414136">
    <property type="component" value="Unassembled WGS sequence"/>
</dbReference>
<reference evidence="1 2" key="1">
    <citation type="submission" date="2019-08" db="EMBL/GenBank/DDBJ databases">
        <authorList>
            <person name="Peeters C."/>
        </authorList>
    </citation>
    <scope>NUCLEOTIDE SEQUENCE [LARGE SCALE GENOMIC DNA]</scope>
    <source>
        <strain evidence="1 2">LMG 31118</strain>
    </source>
</reference>
<accession>A0A5E4ZSF8</accession>
<keyword evidence="2" id="KW-1185">Reference proteome</keyword>
<sequence length="246" mass="26863">MSDIQLGIRQAARLVYKALHTTLSPVNDQEYRELLAQYRANPAFATQVQDVATGMELIILDVSERGLIVVPSSRESRFAIRMTDIRTGLDVTQKASLLLAHVAIAAVFFPTTDGLDDDNYTPPPAFVSTCRDTLHALARRLRESSNLPVDVPPELAPGWESVSAMPLVLPAGQRASANSLVGIVKLALGHMQANGLVRLDRDAEDDASVTYTATYRLRVQLRELALRRLFDIAQEAARVSATSAKA</sequence>
<dbReference type="EMBL" id="CABPSQ010000002">
    <property type="protein sequence ID" value="VVE63223.1"/>
    <property type="molecule type" value="Genomic_DNA"/>
</dbReference>
<name>A0A5E4ZSF8_9BURK</name>
<proteinExistence type="predicted"/>
<organism evidence="1 2">
    <name type="scientific">Pandoraea captiosa</name>
    <dbReference type="NCBI Taxonomy" id="2508302"/>
    <lineage>
        <taxon>Bacteria</taxon>
        <taxon>Pseudomonadati</taxon>
        <taxon>Pseudomonadota</taxon>
        <taxon>Betaproteobacteria</taxon>
        <taxon>Burkholderiales</taxon>
        <taxon>Burkholderiaceae</taxon>
        <taxon>Pandoraea</taxon>
    </lineage>
</organism>
<evidence type="ECO:0000313" key="2">
    <source>
        <dbReference type="Proteomes" id="UP000414136"/>
    </source>
</evidence>
<dbReference type="RefSeq" id="WP_150623938.1">
    <property type="nucleotide sequence ID" value="NZ_CABPSQ010000002.1"/>
</dbReference>
<dbReference type="OrthoDB" id="6873087at2"/>
<gene>
    <name evidence="1" type="ORF">PCA31118_01164</name>
</gene>
<protein>
    <submittedName>
        <fullName evidence="1">Uncharacterized protein</fullName>
    </submittedName>
</protein>